<protein>
    <recommendedName>
        <fullName evidence="4">DUF2214 domain-containing protein</fullName>
    </recommendedName>
</protein>
<organism evidence="2 3">
    <name type="scientific">Pandoraea terrae</name>
    <dbReference type="NCBI Taxonomy" id="1537710"/>
    <lineage>
        <taxon>Bacteria</taxon>
        <taxon>Pseudomonadati</taxon>
        <taxon>Pseudomonadota</taxon>
        <taxon>Betaproteobacteria</taxon>
        <taxon>Burkholderiales</taxon>
        <taxon>Burkholderiaceae</taxon>
        <taxon>Pandoraea</taxon>
    </lineage>
</organism>
<evidence type="ECO:0008006" key="4">
    <source>
        <dbReference type="Google" id="ProtNLM"/>
    </source>
</evidence>
<evidence type="ECO:0000313" key="2">
    <source>
        <dbReference type="EMBL" id="VVE24581.1"/>
    </source>
</evidence>
<keyword evidence="3" id="KW-1185">Reference proteome</keyword>
<keyword evidence="1" id="KW-0472">Membrane</keyword>
<proteinExistence type="predicted"/>
<reference evidence="2 3" key="1">
    <citation type="submission" date="2019-08" db="EMBL/GenBank/DDBJ databases">
        <authorList>
            <person name="Peeters C."/>
        </authorList>
    </citation>
    <scope>NUCLEOTIDE SEQUENCE [LARGE SCALE GENOMIC DNA]</scope>
    <source>
        <strain evidence="2 3">LMG 30175</strain>
    </source>
</reference>
<dbReference type="OrthoDB" id="6890349at2"/>
<sequence length="200" mass="21801">MEFVRLGIVYFHLIACCVAVGLVLTSDLRMIRQLWTGDYGNQHDADELTGLQSTISKALIVLWITGAAIIWIDVAAKSFTYFNNPKIQAKIGMVVLLTLNGVALHSVVMPALKRVGSLLRLTFSARMLAIFSGAISAVSWFYAALLGVGRPLAWKYSLVQLLAAYPFLVAAGFIMMAALTARAKIRDGGVGFERSLQSFN</sequence>
<keyword evidence="1" id="KW-0812">Transmembrane</keyword>
<accession>A0A5E4WJD6</accession>
<dbReference type="EMBL" id="CABPRZ010000013">
    <property type="protein sequence ID" value="VVE24581.1"/>
    <property type="molecule type" value="Genomic_DNA"/>
</dbReference>
<feature type="transmembrane region" description="Helical" evidence="1">
    <location>
        <begin position="124"/>
        <end position="145"/>
    </location>
</feature>
<keyword evidence="1" id="KW-1133">Transmembrane helix</keyword>
<dbReference type="AlphaFoldDB" id="A0A5E4WJD6"/>
<feature type="transmembrane region" description="Helical" evidence="1">
    <location>
        <begin position="91"/>
        <end position="112"/>
    </location>
</feature>
<dbReference type="Proteomes" id="UP000414233">
    <property type="component" value="Unassembled WGS sequence"/>
</dbReference>
<evidence type="ECO:0000313" key="3">
    <source>
        <dbReference type="Proteomes" id="UP000414233"/>
    </source>
</evidence>
<gene>
    <name evidence="2" type="ORF">PTE30175_03233</name>
</gene>
<feature type="transmembrane region" description="Helical" evidence="1">
    <location>
        <begin position="58"/>
        <end position="79"/>
    </location>
</feature>
<feature type="transmembrane region" description="Helical" evidence="1">
    <location>
        <begin position="157"/>
        <end position="179"/>
    </location>
</feature>
<feature type="transmembrane region" description="Helical" evidence="1">
    <location>
        <begin position="6"/>
        <end position="25"/>
    </location>
</feature>
<name>A0A5E4WJD6_9BURK</name>
<dbReference type="RefSeq" id="WP_150698077.1">
    <property type="nucleotide sequence ID" value="NZ_CABPRZ010000013.1"/>
</dbReference>
<evidence type="ECO:0000256" key="1">
    <source>
        <dbReference type="SAM" id="Phobius"/>
    </source>
</evidence>